<reference evidence="2" key="1">
    <citation type="submission" date="2017-09" db="EMBL/GenBank/DDBJ databases">
        <title>Depth-based differentiation of microbial function through sediment-hosted aquifers and enrichment of novel symbionts in the deep terrestrial subsurface.</title>
        <authorList>
            <person name="Probst A.J."/>
            <person name="Ladd B."/>
            <person name="Jarett J.K."/>
            <person name="Geller-Mcgrath D.E."/>
            <person name="Sieber C.M.K."/>
            <person name="Emerson J.B."/>
            <person name="Anantharaman K."/>
            <person name="Thomas B.C."/>
            <person name="Malmstrom R."/>
            <person name="Stieglmeier M."/>
            <person name="Klingl A."/>
            <person name="Woyke T."/>
            <person name="Ryan C.M."/>
            <person name="Banfield J.F."/>
        </authorList>
    </citation>
    <scope>NUCLEOTIDE SEQUENCE [LARGE SCALE GENOMIC DNA]</scope>
</reference>
<dbReference type="AlphaFoldDB" id="A0A2M8LC15"/>
<dbReference type="Proteomes" id="UP000230959">
    <property type="component" value="Unassembled WGS sequence"/>
</dbReference>
<evidence type="ECO:0000313" key="1">
    <source>
        <dbReference type="EMBL" id="PJE74145.1"/>
    </source>
</evidence>
<accession>A0A2M8LC15</accession>
<dbReference type="GO" id="GO:0045892">
    <property type="term" value="P:negative regulation of DNA-templated transcription"/>
    <property type="evidence" value="ECO:0007669"/>
    <property type="project" value="UniProtKB-ARBA"/>
</dbReference>
<protein>
    <recommendedName>
        <fullName evidence="3">Transcriptional regulator</fullName>
    </recommendedName>
</protein>
<dbReference type="InterPro" id="IPR038390">
    <property type="entry name" value="Metal_Tscrpt_repr_sf"/>
</dbReference>
<dbReference type="GO" id="GO:0003677">
    <property type="term" value="F:DNA binding"/>
    <property type="evidence" value="ECO:0007669"/>
    <property type="project" value="InterPro"/>
</dbReference>
<dbReference type="EMBL" id="PFER01000002">
    <property type="protein sequence ID" value="PJE74145.1"/>
    <property type="molecule type" value="Genomic_DNA"/>
</dbReference>
<comment type="caution">
    <text evidence="1">The sequence shown here is derived from an EMBL/GenBank/DDBJ whole genome shotgun (WGS) entry which is preliminary data.</text>
</comment>
<dbReference type="Pfam" id="PF02583">
    <property type="entry name" value="Trns_repr_metal"/>
    <property type="match status" value="1"/>
</dbReference>
<dbReference type="InterPro" id="IPR003735">
    <property type="entry name" value="Metal_Tscrpt_repr"/>
</dbReference>
<dbReference type="PANTHER" id="PTHR33677">
    <property type="entry name" value="TRANSCRIPTIONAL REPRESSOR FRMR-RELATED"/>
    <property type="match status" value="1"/>
</dbReference>
<gene>
    <name evidence="1" type="ORF">COV02_00105</name>
</gene>
<dbReference type="CDD" id="cd10148">
    <property type="entry name" value="CsoR-like_DUF156"/>
    <property type="match status" value="1"/>
</dbReference>
<organism evidence="1 2">
    <name type="scientific">Candidatus Terrybacteria bacterium CG10_big_fil_rev_8_21_14_0_10_41_10</name>
    <dbReference type="NCBI Taxonomy" id="1975026"/>
    <lineage>
        <taxon>Bacteria</taxon>
        <taxon>Candidatus Terryibacteriota</taxon>
    </lineage>
</organism>
<dbReference type="GO" id="GO:0046872">
    <property type="term" value="F:metal ion binding"/>
    <property type="evidence" value="ECO:0007669"/>
    <property type="project" value="InterPro"/>
</dbReference>
<evidence type="ECO:0008006" key="3">
    <source>
        <dbReference type="Google" id="ProtNLM"/>
    </source>
</evidence>
<dbReference type="Gene3D" id="1.20.58.1000">
    <property type="entry name" value="Metal-sensitive repressor, helix protomer"/>
    <property type="match status" value="1"/>
</dbReference>
<proteinExistence type="predicted"/>
<name>A0A2M8LC15_9BACT</name>
<evidence type="ECO:0000313" key="2">
    <source>
        <dbReference type="Proteomes" id="UP000230959"/>
    </source>
</evidence>
<sequence length="89" mass="10189">MRKDIQKKVLRRLKIVEGQVKGLQKMVEEHKYCIDVITQTQAARQALSSVEDLMLENHLATHVVEQIKGSKSSKAVEEILSVYKLSKKK</sequence>